<dbReference type="AlphaFoldDB" id="A0A2H5PBD0"/>
<keyword evidence="11" id="KW-1185">Reference proteome</keyword>
<comment type="similarity">
    <text evidence="7">Belongs to the AP2/ERF transcription factor family. ERF subfamily.</text>
</comment>
<dbReference type="PRINTS" id="PR00367">
    <property type="entry name" value="ETHRSPELEMNT"/>
</dbReference>
<keyword evidence="4" id="KW-0010">Activator</keyword>
<evidence type="ECO:0000313" key="10">
    <source>
        <dbReference type="EMBL" id="GAY49631.1"/>
    </source>
</evidence>
<evidence type="ECO:0000313" key="11">
    <source>
        <dbReference type="Proteomes" id="UP000236630"/>
    </source>
</evidence>
<protein>
    <recommendedName>
        <fullName evidence="9">AP2/ERF domain-containing protein</fullName>
    </recommendedName>
</protein>
<dbReference type="CDD" id="cd00018">
    <property type="entry name" value="AP2"/>
    <property type="match status" value="1"/>
</dbReference>
<evidence type="ECO:0000256" key="3">
    <source>
        <dbReference type="ARBA" id="ARBA00023125"/>
    </source>
</evidence>
<evidence type="ECO:0000256" key="6">
    <source>
        <dbReference type="ARBA" id="ARBA00023242"/>
    </source>
</evidence>
<evidence type="ECO:0000256" key="1">
    <source>
        <dbReference type="ARBA" id="ARBA00004123"/>
    </source>
</evidence>
<evidence type="ECO:0000259" key="9">
    <source>
        <dbReference type="PROSITE" id="PS51032"/>
    </source>
</evidence>
<proteinExistence type="inferred from homology"/>
<dbReference type="PROSITE" id="PS51032">
    <property type="entry name" value="AP2_ERF"/>
    <property type="match status" value="1"/>
</dbReference>
<feature type="region of interest" description="Disordered" evidence="8">
    <location>
        <begin position="1"/>
        <end position="60"/>
    </location>
</feature>
<dbReference type="GO" id="GO:0003700">
    <property type="term" value="F:DNA-binding transcription factor activity"/>
    <property type="evidence" value="ECO:0007669"/>
    <property type="project" value="InterPro"/>
</dbReference>
<dbReference type="EMBL" id="BDQV01000054">
    <property type="protein sequence ID" value="GAY49631.1"/>
    <property type="molecule type" value="Genomic_DNA"/>
</dbReference>
<evidence type="ECO:0000256" key="5">
    <source>
        <dbReference type="ARBA" id="ARBA00023163"/>
    </source>
</evidence>
<dbReference type="InterPro" id="IPR036955">
    <property type="entry name" value="AP2/ERF_dom_sf"/>
</dbReference>
<dbReference type="Pfam" id="PF00847">
    <property type="entry name" value="AP2"/>
    <property type="match status" value="1"/>
</dbReference>
<keyword evidence="6" id="KW-0539">Nucleus</keyword>
<dbReference type="GO" id="GO:0005634">
    <property type="term" value="C:nucleus"/>
    <property type="evidence" value="ECO:0007669"/>
    <property type="project" value="UniProtKB-SubCell"/>
</dbReference>
<dbReference type="SUPFAM" id="SSF54171">
    <property type="entry name" value="DNA-binding domain"/>
    <property type="match status" value="1"/>
</dbReference>
<organism evidence="10 11">
    <name type="scientific">Citrus unshiu</name>
    <name type="common">Satsuma mandarin</name>
    <name type="synonym">Citrus nobilis var. unshiu</name>
    <dbReference type="NCBI Taxonomy" id="55188"/>
    <lineage>
        <taxon>Eukaryota</taxon>
        <taxon>Viridiplantae</taxon>
        <taxon>Streptophyta</taxon>
        <taxon>Embryophyta</taxon>
        <taxon>Tracheophyta</taxon>
        <taxon>Spermatophyta</taxon>
        <taxon>Magnoliopsida</taxon>
        <taxon>eudicotyledons</taxon>
        <taxon>Gunneridae</taxon>
        <taxon>Pentapetalae</taxon>
        <taxon>rosids</taxon>
        <taxon>malvids</taxon>
        <taxon>Sapindales</taxon>
        <taxon>Rutaceae</taxon>
        <taxon>Aurantioideae</taxon>
        <taxon>Citrus</taxon>
    </lineage>
</organism>
<dbReference type="InterPro" id="IPR016177">
    <property type="entry name" value="DNA-bd_dom_sf"/>
</dbReference>
<feature type="compositionally biased region" description="Low complexity" evidence="8">
    <location>
        <begin position="1"/>
        <end position="36"/>
    </location>
</feature>
<evidence type="ECO:0000256" key="8">
    <source>
        <dbReference type="SAM" id="MobiDB-lite"/>
    </source>
</evidence>
<dbReference type="PANTHER" id="PTHR31985">
    <property type="entry name" value="ETHYLENE-RESPONSIVE TRANSCRIPTION FACTOR ERF042-RELATED"/>
    <property type="match status" value="1"/>
</dbReference>
<dbReference type="InterPro" id="IPR001471">
    <property type="entry name" value="AP2/ERF_dom"/>
</dbReference>
<feature type="domain" description="AP2/ERF" evidence="9">
    <location>
        <begin position="60"/>
        <end position="117"/>
    </location>
</feature>
<evidence type="ECO:0000256" key="4">
    <source>
        <dbReference type="ARBA" id="ARBA00023159"/>
    </source>
</evidence>
<evidence type="ECO:0000256" key="2">
    <source>
        <dbReference type="ARBA" id="ARBA00023015"/>
    </source>
</evidence>
<comment type="subcellular location">
    <subcellularLocation>
        <location evidence="1">Nucleus</location>
    </subcellularLocation>
</comment>
<dbReference type="InterPro" id="IPR051032">
    <property type="entry name" value="AP2/ERF_TF_ERF_subfamily"/>
</dbReference>
<comment type="caution">
    <text evidence="10">The sequence shown here is derived from an EMBL/GenBank/DDBJ whole genome shotgun (WGS) entry which is preliminary data.</text>
</comment>
<name>A0A2H5PBD0_CITUN</name>
<evidence type="ECO:0000256" key="7">
    <source>
        <dbReference type="ARBA" id="ARBA00024343"/>
    </source>
</evidence>
<dbReference type="Gene3D" id="3.30.730.10">
    <property type="entry name" value="AP2/ERF domain"/>
    <property type="match status" value="1"/>
</dbReference>
<dbReference type="STRING" id="55188.A0A2H5PBD0"/>
<gene>
    <name evidence="10" type="ORF">CUMW_120590</name>
</gene>
<keyword evidence="2" id="KW-0805">Transcription regulation</keyword>
<accession>A0A2H5PBD0</accession>
<keyword evidence="3" id="KW-0238">DNA-binding</keyword>
<sequence length="193" mass="21403">MTEWNSSEADSNNSPSSSGSSSLTNPPTGKPVTSDPDPTPTPDAAKKQKKRPRDDSKHPVYRGVRMRAWGKWVSEIREPRKKSRIWLGTFSTPEMAARAHDVAALSIKGASAILNFPKLAGYDESSESGNDFVFVDSSWYDYNYDYNYYYNIEEEGECFNFMNNDSMQVQNSSSGGGGCGAITAGFESLLWQH</sequence>
<dbReference type="Proteomes" id="UP000236630">
    <property type="component" value="Unassembled WGS sequence"/>
</dbReference>
<keyword evidence="5" id="KW-0804">Transcription</keyword>
<dbReference type="FunFam" id="3.30.730.10:FF:000001">
    <property type="entry name" value="Ethylene-responsive transcription factor 2"/>
    <property type="match status" value="1"/>
</dbReference>
<dbReference type="SMART" id="SM00380">
    <property type="entry name" value="AP2"/>
    <property type="match status" value="1"/>
</dbReference>
<dbReference type="GO" id="GO:0003677">
    <property type="term" value="F:DNA binding"/>
    <property type="evidence" value="ECO:0007669"/>
    <property type="project" value="UniProtKB-KW"/>
</dbReference>
<reference evidence="10 11" key="1">
    <citation type="journal article" date="2017" name="Front. Genet.">
        <title>Draft sequencing of the heterozygous diploid genome of Satsuma (Citrus unshiu Marc.) using a hybrid assembly approach.</title>
        <authorList>
            <person name="Shimizu T."/>
            <person name="Tanizawa Y."/>
            <person name="Mochizuki T."/>
            <person name="Nagasaki H."/>
            <person name="Yoshioka T."/>
            <person name="Toyoda A."/>
            <person name="Fujiyama A."/>
            <person name="Kaminuma E."/>
            <person name="Nakamura Y."/>
        </authorList>
    </citation>
    <scope>NUCLEOTIDE SEQUENCE [LARGE SCALE GENOMIC DNA]</scope>
    <source>
        <strain evidence="11">cv. Miyagawa wase</strain>
    </source>
</reference>
<dbReference type="PANTHER" id="PTHR31985:SF216">
    <property type="entry name" value="TRANSCRIPTION FACTOR AP2-EREBP FAMILY"/>
    <property type="match status" value="1"/>
</dbReference>